<comment type="cofactor">
    <cofactor evidence="7">
        <name>Zn(2+)</name>
        <dbReference type="ChEBI" id="CHEBI:29105"/>
    </cofactor>
    <text evidence="7">Binds 1 zinc ion.</text>
</comment>
<evidence type="ECO:0000256" key="4">
    <source>
        <dbReference type="ARBA" id="ARBA00022801"/>
    </source>
</evidence>
<keyword evidence="6 7" id="KW-0482">Metalloprotease</keyword>
<keyword evidence="3 7" id="KW-0479">Metal-binding</keyword>
<dbReference type="EC" id="3.4.24.37" evidence="9"/>
<evidence type="ECO:0000259" key="8">
    <source>
        <dbReference type="Pfam" id="PF01432"/>
    </source>
</evidence>
<proteinExistence type="inferred from homology"/>
<evidence type="ECO:0000256" key="6">
    <source>
        <dbReference type="ARBA" id="ARBA00023049"/>
    </source>
</evidence>
<feature type="domain" description="Peptidase M3A/M3B catalytic" evidence="8">
    <location>
        <begin position="101"/>
        <end position="549"/>
    </location>
</feature>
<dbReference type="PANTHER" id="PTHR11804">
    <property type="entry name" value="PROTEASE M3 THIMET OLIGOPEPTIDASE-RELATED"/>
    <property type="match status" value="1"/>
</dbReference>
<organism evidence="9 10">
    <name type="scientific">Coemansia umbellata</name>
    <dbReference type="NCBI Taxonomy" id="1424467"/>
    <lineage>
        <taxon>Eukaryota</taxon>
        <taxon>Fungi</taxon>
        <taxon>Fungi incertae sedis</taxon>
        <taxon>Zoopagomycota</taxon>
        <taxon>Kickxellomycotina</taxon>
        <taxon>Kickxellomycetes</taxon>
        <taxon>Kickxellales</taxon>
        <taxon>Kickxellaceae</taxon>
        <taxon>Coemansia</taxon>
    </lineage>
</organism>
<dbReference type="EMBL" id="JANBQD010000020">
    <property type="protein sequence ID" value="KAJ1993241.1"/>
    <property type="molecule type" value="Genomic_DNA"/>
</dbReference>
<keyword evidence="10" id="KW-1185">Reference proteome</keyword>
<gene>
    <name evidence="9" type="primary">PRD1_3</name>
    <name evidence="9" type="ORF">EDC05_002317</name>
</gene>
<dbReference type="InterPro" id="IPR001567">
    <property type="entry name" value="Pept_M3A_M3B_dom"/>
</dbReference>
<dbReference type="Proteomes" id="UP001151295">
    <property type="component" value="Unassembled WGS sequence"/>
</dbReference>
<dbReference type="GO" id="GO:0004222">
    <property type="term" value="F:metalloendopeptidase activity"/>
    <property type="evidence" value="ECO:0007669"/>
    <property type="project" value="UniProtKB-EC"/>
</dbReference>
<reference evidence="9" key="1">
    <citation type="submission" date="2022-07" db="EMBL/GenBank/DDBJ databases">
        <title>Phylogenomic reconstructions and comparative analyses of Kickxellomycotina fungi.</title>
        <authorList>
            <person name="Reynolds N.K."/>
            <person name="Stajich J.E."/>
            <person name="Barry K."/>
            <person name="Grigoriev I.V."/>
            <person name="Crous P."/>
            <person name="Smith M.E."/>
        </authorList>
    </citation>
    <scope>NUCLEOTIDE SEQUENCE</scope>
    <source>
        <strain evidence="9">BCRC 34882</strain>
    </source>
</reference>
<comment type="caution">
    <text evidence="9">The sequence shown here is derived from an EMBL/GenBank/DDBJ whole genome shotgun (WGS) entry which is preliminary data.</text>
</comment>
<sequence>MSKLSEEDRRLVEKLESRFRKHGVGLRSAERSRFNEITCRLYELEHEFNDNIASNKIKVLFSLKELDGLPTSFFKNRKVQVTEAGIMFVVSADDSDFTQIMQLANSSNTRKKMYNACKSMCPDNTGLLQKAVALRLEKAELLGFQTNSKSVLSELTAKSPQAVLGMLKEIKEKLHAPLSKRLAILADLKRGDLEAKGKLYDDLFIWDRCYYEARFKASTNDHSSSEISSYLPTEHVVDSVLDIYQRMLGLQIKKITEPTSVWHSDVKLYEAWEANGNSFVGSFYLDLYPRKGKYSETMVFSLRPGFAWPGKSREHPVAALIANFPKSTAKVPALLDHENLRAFMHEMAHVFQNVCSATKWSILHGTHVEEDFVEVPSRMMENWCWQPSVLRQVSAHYESGEPMPECLINSVLEGGKRDVLSIYLNALFLALYDMEINNSSNIVDVDREFNRLSREIVRIGYSNIDLCSAATASNFMADNDSRYYGYLWSEMYSHDMFESRFLNEGVDNEYTGWEFRKQILQPGGSRDSRVSVAKFLGRDPSTAAIVKQISQIC</sequence>
<keyword evidence="5 7" id="KW-0862">Zinc</keyword>
<dbReference type="InterPro" id="IPR024079">
    <property type="entry name" value="MetalloPept_cat_dom_sf"/>
</dbReference>
<comment type="similarity">
    <text evidence="1 7">Belongs to the peptidase M3 family.</text>
</comment>
<evidence type="ECO:0000256" key="2">
    <source>
        <dbReference type="ARBA" id="ARBA00022670"/>
    </source>
</evidence>
<accession>A0ABQ8PQG0</accession>
<evidence type="ECO:0000313" key="10">
    <source>
        <dbReference type="Proteomes" id="UP001151295"/>
    </source>
</evidence>
<dbReference type="InterPro" id="IPR024077">
    <property type="entry name" value="Neurolysin/TOP_dom2"/>
</dbReference>
<dbReference type="PANTHER" id="PTHR11804:SF84">
    <property type="entry name" value="SACCHAROLYSIN"/>
    <property type="match status" value="1"/>
</dbReference>
<dbReference type="Gene3D" id="3.40.390.10">
    <property type="entry name" value="Collagenase (Catalytic Domain)"/>
    <property type="match status" value="1"/>
</dbReference>
<keyword evidence="4 7" id="KW-0378">Hydrolase</keyword>
<protein>
    <submittedName>
        <fullName evidence="9">Metalloendopeptidase</fullName>
        <ecNumber evidence="9">3.4.24.37</ecNumber>
    </submittedName>
</protein>
<evidence type="ECO:0000256" key="3">
    <source>
        <dbReference type="ARBA" id="ARBA00022723"/>
    </source>
</evidence>
<dbReference type="Pfam" id="PF01432">
    <property type="entry name" value="Peptidase_M3"/>
    <property type="match status" value="1"/>
</dbReference>
<dbReference type="InterPro" id="IPR045090">
    <property type="entry name" value="Pept_M3A_M3B"/>
</dbReference>
<keyword evidence="2 7" id="KW-0645">Protease</keyword>
<evidence type="ECO:0000256" key="7">
    <source>
        <dbReference type="RuleBase" id="RU003435"/>
    </source>
</evidence>
<dbReference type="SUPFAM" id="SSF55486">
    <property type="entry name" value="Metalloproteases ('zincins'), catalytic domain"/>
    <property type="match status" value="1"/>
</dbReference>
<evidence type="ECO:0000256" key="5">
    <source>
        <dbReference type="ARBA" id="ARBA00022833"/>
    </source>
</evidence>
<name>A0ABQ8PQG0_9FUNG</name>
<evidence type="ECO:0000256" key="1">
    <source>
        <dbReference type="ARBA" id="ARBA00006040"/>
    </source>
</evidence>
<dbReference type="Gene3D" id="1.10.1370.10">
    <property type="entry name" value="Neurolysin, domain 3"/>
    <property type="match status" value="1"/>
</dbReference>
<dbReference type="CDD" id="cd06455">
    <property type="entry name" value="M3A_TOP"/>
    <property type="match status" value="1"/>
</dbReference>
<evidence type="ECO:0000313" key="9">
    <source>
        <dbReference type="EMBL" id="KAJ1993241.1"/>
    </source>
</evidence>